<feature type="region of interest" description="Disordered" evidence="1">
    <location>
        <begin position="346"/>
        <end position="378"/>
    </location>
</feature>
<feature type="compositionally biased region" description="Pro residues" evidence="1">
    <location>
        <begin position="347"/>
        <end position="357"/>
    </location>
</feature>
<name>A0ABD3DE15_9LAMI</name>
<dbReference type="PANTHER" id="PTHR33499">
    <property type="entry name" value="OS12G0282400 PROTEIN-RELATED"/>
    <property type="match status" value="1"/>
</dbReference>
<comment type="caution">
    <text evidence="2">The sequence shown here is derived from an EMBL/GenBank/DDBJ whole genome shotgun (WGS) entry which is preliminary data.</text>
</comment>
<gene>
    <name evidence="2" type="ORF">CASFOL_015548</name>
</gene>
<feature type="compositionally biased region" description="Acidic residues" evidence="1">
    <location>
        <begin position="364"/>
        <end position="378"/>
    </location>
</feature>
<protein>
    <submittedName>
        <fullName evidence="2">Uncharacterized protein</fullName>
    </submittedName>
</protein>
<proteinExistence type="predicted"/>
<dbReference type="PANTHER" id="PTHR33499:SF11">
    <property type="entry name" value="NO APICAL MERISTEM-ASSOCIATED C-TERMINAL DOMAIN-CONTAINING PROTEIN"/>
    <property type="match status" value="1"/>
</dbReference>
<dbReference type="Proteomes" id="UP001632038">
    <property type="component" value="Unassembled WGS sequence"/>
</dbReference>
<organism evidence="2 3">
    <name type="scientific">Castilleja foliolosa</name>
    <dbReference type="NCBI Taxonomy" id="1961234"/>
    <lineage>
        <taxon>Eukaryota</taxon>
        <taxon>Viridiplantae</taxon>
        <taxon>Streptophyta</taxon>
        <taxon>Embryophyta</taxon>
        <taxon>Tracheophyta</taxon>
        <taxon>Spermatophyta</taxon>
        <taxon>Magnoliopsida</taxon>
        <taxon>eudicotyledons</taxon>
        <taxon>Gunneridae</taxon>
        <taxon>Pentapetalae</taxon>
        <taxon>asterids</taxon>
        <taxon>lamiids</taxon>
        <taxon>Lamiales</taxon>
        <taxon>Orobanchaceae</taxon>
        <taxon>Pedicularideae</taxon>
        <taxon>Castillejinae</taxon>
        <taxon>Castilleja</taxon>
    </lineage>
</organism>
<keyword evidence="3" id="KW-1185">Reference proteome</keyword>
<feature type="compositionally biased region" description="Basic residues" evidence="1">
    <location>
        <begin position="39"/>
        <end position="48"/>
    </location>
</feature>
<dbReference type="EMBL" id="JAVIJP010000017">
    <property type="protein sequence ID" value="KAL3640580.1"/>
    <property type="molecule type" value="Genomic_DNA"/>
</dbReference>
<reference evidence="3" key="1">
    <citation type="journal article" date="2024" name="IScience">
        <title>Strigolactones Initiate the Formation of Haustorium-like Structures in Castilleja.</title>
        <authorList>
            <person name="Buerger M."/>
            <person name="Peterson D."/>
            <person name="Chory J."/>
        </authorList>
    </citation>
    <scope>NUCLEOTIDE SEQUENCE [LARGE SCALE GENOMIC DNA]</scope>
</reference>
<evidence type="ECO:0000256" key="1">
    <source>
        <dbReference type="SAM" id="MobiDB-lite"/>
    </source>
</evidence>
<accession>A0ABD3DE15</accession>
<evidence type="ECO:0000313" key="2">
    <source>
        <dbReference type="EMBL" id="KAL3640580.1"/>
    </source>
</evidence>
<sequence length="378" mass="43221">MSGRGPVATCAGSSGGAQPPREDPPRLPSHCESAAPSTPRKHKGRGPAKGKAMLREIADGSKIRVQFDRETMTYKGLSREGTWYDSAIGILTRKHLEPYHDRWRQIPLHQRTEIFERILDWFDIDFLHDNGIYRDMVERDAKRCYRKWKSDLHNHFKENGGLADPARVRASVPKTVRRPVHWRRCCKRFSSAKFLKKSVTNSSNSAKKMSKSKQGRIPYARHRDNKTDPETQLPKSVIDNWKELNPDAEEIHHLLDERVAEAAPNGLWDECDILKETLSPGPRRGHMNGVGPRLSHRVTPKQQAINMYQHLIRDMEQRLQQPNADKAYVRSFIAHVRWMIEQLAPPVQLPYPPPGPSDPSSSETDGDDDEDDNDDPDS</sequence>
<feature type="region of interest" description="Disordered" evidence="1">
    <location>
        <begin position="1"/>
        <end position="51"/>
    </location>
</feature>
<evidence type="ECO:0000313" key="3">
    <source>
        <dbReference type="Proteomes" id="UP001632038"/>
    </source>
</evidence>
<dbReference type="AlphaFoldDB" id="A0ABD3DE15"/>